<dbReference type="InterPro" id="IPR011751">
    <property type="entry name" value="Mxa_paralog_2265"/>
</dbReference>
<reference evidence="1 2" key="1">
    <citation type="submission" date="2014-04" db="EMBL/GenBank/DDBJ databases">
        <title>Genome assembly of Hyalangium minutum DSM 14724.</title>
        <authorList>
            <person name="Sharma G."/>
            <person name="Subramanian S."/>
        </authorList>
    </citation>
    <scope>NUCLEOTIDE SEQUENCE [LARGE SCALE GENOMIC DNA]</scope>
    <source>
        <strain evidence="1 2">DSM 14724</strain>
    </source>
</reference>
<dbReference type="STRING" id="394096.DB31_0083"/>
<dbReference type="EMBL" id="JMCB01000001">
    <property type="protein sequence ID" value="KFE71822.1"/>
    <property type="molecule type" value="Genomic_DNA"/>
</dbReference>
<dbReference type="NCBIfam" id="TIGR02265">
    <property type="entry name" value="Mxa_TIGR02265"/>
    <property type="match status" value="1"/>
</dbReference>
<dbReference type="AlphaFoldDB" id="A0A085WVV9"/>
<organism evidence="1 2">
    <name type="scientific">Hyalangium minutum</name>
    <dbReference type="NCBI Taxonomy" id="394096"/>
    <lineage>
        <taxon>Bacteria</taxon>
        <taxon>Pseudomonadati</taxon>
        <taxon>Myxococcota</taxon>
        <taxon>Myxococcia</taxon>
        <taxon>Myxococcales</taxon>
        <taxon>Cystobacterineae</taxon>
        <taxon>Archangiaceae</taxon>
        <taxon>Hyalangium</taxon>
    </lineage>
</organism>
<dbReference type="OrthoDB" id="5507905at2"/>
<accession>A0A085WVV9</accession>
<evidence type="ECO:0000313" key="1">
    <source>
        <dbReference type="EMBL" id="KFE71822.1"/>
    </source>
</evidence>
<evidence type="ECO:0000313" key="2">
    <source>
        <dbReference type="Proteomes" id="UP000028725"/>
    </source>
</evidence>
<gene>
    <name evidence="1" type="ORF">DB31_0083</name>
</gene>
<keyword evidence="2" id="KW-1185">Reference proteome</keyword>
<dbReference type="RefSeq" id="WP_052419601.1">
    <property type="nucleotide sequence ID" value="NZ_JMCB01000001.1"/>
</dbReference>
<dbReference type="Proteomes" id="UP000028725">
    <property type="component" value="Unassembled WGS sequence"/>
</dbReference>
<proteinExistence type="predicted"/>
<comment type="caution">
    <text evidence="1">The sequence shown here is derived from an EMBL/GenBank/DDBJ whole genome shotgun (WGS) entry which is preliminary data.</text>
</comment>
<sequence>MSATAQSEPVVFSQLFEALVMHAMRGRLDPDAVRRLETAGLDLSRPLLVAYPLTVWYDVVGICSELLFPNLLRNEATYATGKKTAEGYSHTTMGKALFDGLRKLGWQRALSQLARSLKTGGNFLAAHSHELPGGELEITLEVLPEFIPALAAHPGIDASFMRGFLDASAELVRGPASPRFALTATDPAARRATFVLREKA</sequence>
<dbReference type="Pfam" id="PF09536">
    <property type="entry name" value="DUF2378"/>
    <property type="match status" value="1"/>
</dbReference>
<protein>
    <submittedName>
        <fullName evidence="1">Uncharacterized protein</fullName>
    </submittedName>
</protein>
<name>A0A085WVV9_9BACT</name>